<protein>
    <recommendedName>
        <fullName evidence="3">Phage tail protein</fullName>
    </recommendedName>
</protein>
<dbReference type="EMBL" id="JAEILH010000017">
    <property type="protein sequence ID" value="MBI6624399.1"/>
    <property type="molecule type" value="Genomic_DNA"/>
</dbReference>
<evidence type="ECO:0000313" key="1">
    <source>
        <dbReference type="EMBL" id="MBI6624399.1"/>
    </source>
</evidence>
<dbReference type="AlphaFoldDB" id="A0A8I1E3S2"/>
<dbReference type="Proteomes" id="UP000645865">
    <property type="component" value="Unassembled WGS sequence"/>
</dbReference>
<proteinExistence type="predicted"/>
<evidence type="ECO:0008006" key="3">
    <source>
        <dbReference type="Google" id="ProtNLM"/>
    </source>
</evidence>
<dbReference type="RefSeq" id="WP_198712362.1">
    <property type="nucleotide sequence ID" value="NZ_JAEILH010000017.1"/>
</dbReference>
<evidence type="ECO:0000313" key="2">
    <source>
        <dbReference type="Proteomes" id="UP000645865"/>
    </source>
</evidence>
<comment type="caution">
    <text evidence="1">The sequence shown here is derived from an EMBL/GenBank/DDBJ whole genome shotgun (WGS) entry which is preliminary data.</text>
</comment>
<organism evidence="1 2">
    <name type="scientific">Pseudomonas rhodesiae</name>
    <dbReference type="NCBI Taxonomy" id="76760"/>
    <lineage>
        <taxon>Bacteria</taxon>
        <taxon>Pseudomonadati</taxon>
        <taxon>Pseudomonadota</taxon>
        <taxon>Gammaproteobacteria</taxon>
        <taxon>Pseudomonadales</taxon>
        <taxon>Pseudomonadaceae</taxon>
        <taxon>Pseudomonas</taxon>
    </lineage>
</organism>
<accession>A0A8I1E3S2</accession>
<sequence>MNYATFHPDGTLHLRLIKGTHEIPKDAVEVDDALWLRLIRENDGIWSIGADGRITKQLLPAPPQTREDVERLRLAAYAEPVVGSDRYFAEANRMQVMGEEGWETVRDAGIARFNEIQTRYPWPEDHVAR</sequence>
<gene>
    <name evidence="1" type="ORF">YA0853_12025</name>
</gene>
<name>A0A8I1E3S2_9PSED</name>
<reference evidence="1" key="1">
    <citation type="submission" date="2020-12" db="EMBL/GenBank/DDBJ databases">
        <title>Comparative genomic insights into the epidemiology and virulence of plant pathogenic Pseudomonads from Turkey.</title>
        <authorList>
            <person name="Dillon M."/>
            <person name="Ruiz-Bedoya T."/>
            <person name="Bendalovic-Torma C."/>
            <person name="Guttman K.M."/>
            <person name="Kwak H."/>
            <person name="Middleton M.A."/>
            <person name="Wang P.W."/>
            <person name="Horuz S."/>
            <person name="Aysan Y."/>
            <person name="Guttman D.S."/>
        </authorList>
    </citation>
    <scope>NUCLEOTIDE SEQUENCE</scope>
    <source>
        <strain evidence="1">S5_IA_3a</strain>
    </source>
</reference>